<gene>
    <name evidence="2" type="ORF">RJ641_029536</name>
</gene>
<dbReference type="AlphaFoldDB" id="A0AAN8ZN33"/>
<comment type="caution">
    <text evidence="2">The sequence shown here is derived from an EMBL/GenBank/DDBJ whole genome shotgun (WGS) entry which is preliminary data.</text>
</comment>
<feature type="region of interest" description="Disordered" evidence="1">
    <location>
        <begin position="33"/>
        <end position="61"/>
    </location>
</feature>
<dbReference type="Proteomes" id="UP001370490">
    <property type="component" value="Unassembled WGS sequence"/>
</dbReference>
<evidence type="ECO:0000313" key="2">
    <source>
        <dbReference type="EMBL" id="KAK6940005.1"/>
    </source>
</evidence>
<protein>
    <submittedName>
        <fullName evidence="2">Uncharacterized protein</fullName>
    </submittedName>
</protein>
<proteinExistence type="predicted"/>
<accession>A0AAN8ZN33</accession>
<name>A0AAN8ZN33_9MAGN</name>
<evidence type="ECO:0000313" key="3">
    <source>
        <dbReference type="Proteomes" id="UP001370490"/>
    </source>
</evidence>
<sequence length="61" mass="6622">METKAFSSDDAISPAARYATIAKAKAYEGNNMKYSSQVEDPSSSSVVDMSEGIIERKDKSK</sequence>
<keyword evidence="3" id="KW-1185">Reference proteome</keyword>
<organism evidence="2 3">
    <name type="scientific">Dillenia turbinata</name>
    <dbReference type="NCBI Taxonomy" id="194707"/>
    <lineage>
        <taxon>Eukaryota</taxon>
        <taxon>Viridiplantae</taxon>
        <taxon>Streptophyta</taxon>
        <taxon>Embryophyta</taxon>
        <taxon>Tracheophyta</taxon>
        <taxon>Spermatophyta</taxon>
        <taxon>Magnoliopsida</taxon>
        <taxon>eudicotyledons</taxon>
        <taxon>Gunneridae</taxon>
        <taxon>Pentapetalae</taxon>
        <taxon>Dilleniales</taxon>
        <taxon>Dilleniaceae</taxon>
        <taxon>Dillenia</taxon>
    </lineage>
</organism>
<evidence type="ECO:0000256" key="1">
    <source>
        <dbReference type="SAM" id="MobiDB-lite"/>
    </source>
</evidence>
<dbReference type="EMBL" id="JBAMMX010000005">
    <property type="protein sequence ID" value="KAK6940005.1"/>
    <property type="molecule type" value="Genomic_DNA"/>
</dbReference>
<feature type="compositionally biased region" description="Low complexity" evidence="1">
    <location>
        <begin position="35"/>
        <end position="51"/>
    </location>
</feature>
<reference evidence="2 3" key="1">
    <citation type="submission" date="2023-12" db="EMBL/GenBank/DDBJ databases">
        <title>A high-quality genome assembly for Dillenia turbinata (Dilleniales).</title>
        <authorList>
            <person name="Chanderbali A."/>
        </authorList>
    </citation>
    <scope>NUCLEOTIDE SEQUENCE [LARGE SCALE GENOMIC DNA]</scope>
    <source>
        <strain evidence="2">LSX21</strain>
        <tissue evidence="2">Leaf</tissue>
    </source>
</reference>